<evidence type="ECO:0000256" key="1">
    <source>
        <dbReference type="SAM" id="MobiDB-lite"/>
    </source>
</evidence>
<protein>
    <submittedName>
        <fullName evidence="2">Uncharacterized protein</fullName>
    </submittedName>
</protein>
<dbReference type="AlphaFoldDB" id="A0AAD7WCQ7"/>
<comment type="caution">
    <text evidence="2">The sequence shown here is derived from an EMBL/GenBank/DDBJ whole genome shotgun (WGS) entry which is preliminary data.</text>
</comment>
<keyword evidence="3" id="KW-1185">Reference proteome</keyword>
<proteinExistence type="predicted"/>
<gene>
    <name evidence="2" type="ORF">AAFF_G00095680</name>
</gene>
<evidence type="ECO:0000313" key="3">
    <source>
        <dbReference type="Proteomes" id="UP001221898"/>
    </source>
</evidence>
<feature type="region of interest" description="Disordered" evidence="1">
    <location>
        <begin position="1"/>
        <end position="30"/>
    </location>
</feature>
<evidence type="ECO:0000313" key="2">
    <source>
        <dbReference type="EMBL" id="KAJ8391139.1"/>
    </source>
</evidence>
<reference evidence="2" key="1">
    <citation type="journal article" date="2023" name="Science">
        <title>Genome structures resolve the early diversification of teleost fishes.</title>
        <authorList>
            <person name="Parey E."/>
            <person name="Louis A."/>
            <person name="Montfort J."/>
            <person name="Bouchez O."/>
            <person name="Roques C."/>
            <person name="Iampietro C."/>
            <person name="Lluch J."/>
            <person name="Castinel A."/>
            <person name="Donnadieu C."/>
            <person name="Desvignes T."/>
            <person name="Floi Bucao C."/>
            <person name="Jouanno E."/>
            <person name="Wen M."/>
            <person name="Mejri S."/>
            <person name="Dirks R."/>
            <person name="Jansen H."/>
            <person name="Henkel C."/>
            <person name="Chen W.J."/>
            <person name="Zahm M."/>
            <person name="Cabau C."/>
            <person name="Klopp C."/>
            <person name="Thompson A.W."/>
            <person name="Robinson-Rechavi M."/>
            <person name="Braasch I."/>
            <person name="Lecointre G."/>
            <person name="Bobe J."/>
            <person name="Postlethwait J.H."/>
            <person name="Berthelot C."/>
            <person name="Roest Crollius H."/>
            <person name="Guiguen Y."/>
        </authorList>
    </citation>
    <scope>NUCLEOTIDE SEQUENCE</scope>
    <source>
        <strain evidence="2">NC1722</strain>
    </source>
</reference>
<organism evidence="2 3">
    <name type="scientific">Aldrovandia affinis</name>
    <dbReference type="NCBI Taxonomy" id="143900"/>
    <lineage>
        <taxon>Eukaryota</taxon>
        <taxon>Metazoa</taxon>
        <taxon>Chordata</taxon>
        <taxon>Craniata</taxon>
        <taxon>Vertebrata</taxon>
        <taxon>Euteleostomi</taxon>
        <taxon>Actinopterygii</taxon>
        <taxon>Neopterygii</taxon>
        <taxon>Teleostei</taxon>
        <taxon>Notacanthiformes</taxon>
        <taxon>Halosauridae</taxon>
        <taxon>Aldrovandia</taxon>
    </lineage>
</organism>
<sequence>MIYSRPLARAGTRPDGSRDERLGRSPSPHASVVRRLHVACAEEWRVATFPLQAVQAATVNVHPGEAPPDRQPDRQTAARVRASGVNEASDDSLRNGVLLATLRCGRACSASLAPELWSGCARSSVPGYMEWTAPSRP</sequence>
<name>A0AAD7WCQ7_9TELE</name>
<dbReference type="EMBL" id="JAINUG010000161">
    <property type="protein sequence ID" value="KAJ8391139.1"/>
    <property type="molecule type" value="Genomic_DNA"/>
</dbReference>
<dbReference type="Proteomes" id="UP001221898">
    <property type="component" value="Unassembled WGS sequence"/>
</dbReference>
<accession>A0AAD7WCQ7</accession>
<feature type="region of interest" description="Disordered" evidence="1">
    <location>
        <begin position="62"/>
        <end position="91"/>
    </location>
</feature>